<dbReference type="Proteomes" id="UP000291591">
    <property type="component" value="Unassembled WGS sequence"/>
</dbReference>
<evidence type="ECO:0000313" key="2">
    <source>
        <dbReference type="Proteomes" id="UP000291591"/>
    </source>
</evidence>
<keyword evidence="2" id="KW-1185">Reference proteome</keyword>
<evidence type="ECO:0000313" key="1">
    <source>
        <dbReference type="EMBL" id="RZT87471.1"/>
    </source>
</evidence>
<accession>A0A4Q7V289</accession>
<proteinExistence type="predicted"/>
<evidence type="ECO:0008006" key="3">
    <source>
        <dbReference type="Google" id="ProtNLM"/>
    </source>
</evidence>
<comment type="caution">
    <text evidence="1">The sequence shown here is derived from an EMBL/GenBank/DDBJ whole genome shotgun (WGS) entry which is preliminary data.</text>
</comment>
<dbReference type="AlphaFoldDB" id="A0A4Q7V289"/>
<name>A0A4Q7V289_PSEST</name>
<organism evidence="1 2">
    <name type="scientific">Pseudonocardia sediminis</name>
    <dbReference type="NCBI Taxonomy" id="1397368"/>
    <lineage>
        <taxon>Bacteria</taxon>
        <taxon>Bacillati</taxon>
        <taxon>Actinomycetota</taxon>
        <taxon>Actinomycetes</taxon>
        <taxon>Pseudonocardiales</taxon>
        <taxon>Pseudonocardiaceae</taxon>
        <taxon>Pseudonocardia</taxon>
    </lineage>
</organism>
<dbReference type="EMBL" id="SHKL01000001">
    <property type="protein sequence ID" value="RZT87471.1"/>
    <property type="molecule type" value="Genomic_DNA"/>
</dbReference>
<reference evidence="1 2" key="1">
    <citation type="submission" date="2019-02" db="EMBL/GenBank/DDBJ databases">
        <title>Sequencing the genomes of 1000 actinobacteria strains.</title>
        <authorList>
            <person name="Klenk H.-P."/>
        </authorList>
    </citation>
    <scope>NUCLEOTIDE SEQUENCE [LARGE SCALE GENOMIC DNA]</scope>
    <source>
        <strain evidence="1 2">DSM 45779</strain>
    </source>
</reference>
<sequence>MIPTGNSGKGPWAASGIALEAAGPALFAGWAKSGEAYDCAEFGCDCGWGWDYEPGEPKGMPWPTPLIQLTAYSDEQTANTYRPLQSMIRNGRLGELLKIRENFIRLPNEGKVETVTSSAMSRLGNPISYAVQDETQLYNDRNKLHYVAQTQRRGLAGMGGRALETTNCWNPAENSTAQKTFESPSRDIFRFYRKPPAHLSYKNKADRRQIHRYVYQGSWWVDLDAIEAEAAELMESDPAQAERFYGNRIVQGSGAWLPDGLWDSAEAGSRELVPA</sequence>
<gene>
    <name evidence="1" type="ORF">EV383_4396</name>
</gene>
<protein>
    <recommendedName>
        <fullName evidence="3">Terminase family protein</fullName>
    </recommendedName>
</protein>